<dbReference type="Proteomes" id="UP000270205">
    <property type="component" value="Unassembled WGS sequence"/>
</dbReference>
<feature type="domain" description="Secretion system C-terminal sorting" evidence="2">
    <location>
        <begin position="66"/>
        <end position="134"/>
    </location>
</feature>
<dbReference type="RefSeq" id="WP_002663344.1">
    <property type="nucleotide sequence ID" value="NZ_UYIV01000001.1"/>
</dbReference>
<evidence type="ECO:0000256" key="1">
    <source>
        <dbReference type="ARBA" id="ARBA00022729"/>
    </source>
</evidence>
<name>A0A7Z8YPN6_9FLAO</name>
<sequence>MVSYFLNVLKPNWGYNNAPTGIAIHLPELSHEVLAFRKVSCVVAGFRPTATLTTKETPVAVSEFAVYPNPAKDFVQIKTPEHGKYSFIMVNTLGQIVLNAVETKIPIHHLEKGIYYLSIVKDNTEIIGTKKVIIE</sequence>
<dbReference type="EMBL" id="UYIV01000001">
    <property type="protein sequence ID" value="VDH05812.1"/>
    <property type="molecule type" value="Genomic_DNA"/>
</dbReference>
<evidence type="ECO:0000313" key="3">
    <source>
        <dbReference type="EMBL" id="VDH05812.1"/>
    </source>
</evidence>
<evidence type="ECO:0000313" key="4">
    <source>
        <dbReference type="Proteomes" id="UP000270205"/>
    </source>
</evidence>
<dbReference type="Pfam" id="PF18962">
    <property type="entry name" value="Por_Secre_tail"/>
    <property type="match status" value="1"/>
</dbReference>
<organism evidence="3 4">
    <name type="scientific">Bergeyella zoohelcum</name>
    <dbReference type="NCBI Taxonomy" id="1015"/>
    <lineage>
        <taxon>Bacteria</taxon>
        <taxon>Pseudomonadati</taxon>
        <taxon>Bacteroidota</taxon>
        <taxon>Flavobacteriia</taxon>
        <taxon>Flavobacteriales</taxon>
        <taxon>Weeksellaceae</taxon>
        <taxon>Bergeyella</taxon>
    </lineage>
</organism>
<accession>A0A7Z8YPN6</accession>
<proteinExistence type="predicted"/>
<dbReference type="NCBIfam" id="TIGR04183">
    <property type="entry name" value="Por_Secre_tail"/>
    <property type="match status" value="1"/>
</dbReference>
<dbReference type="AlphaFoldDB" id="A0A7Z8YPN6"/>
<protein>
    <submittedName>
        <fullName evidence="3">Por secretion system C-terminal sorting domain</fullName>
    </submittedName>
</protein>
<comment type="caution">
    <text evidence="3">The sequence shown here is derived from an EMBL/GenBank/DDBJ whole genome shotgun (WGS) entry which is preliminary data.</text>
</comment>
<gene>
    <name evidence="3" type="ORF">NCTC12929_01978</name>
</gene>
<dbReference type="InterPro" id="IPR026444">
    <property type="entry name" value="Secre_tail"/>
</dbReference>
<reference evidence="3 4" key="1">
    <citation type="submission" date="2018-11" db="EMBL/GenBank/DDBJ databases">
        <authorList>
            <consortium name="Pathogen Informatics"/>
        </authorList>
    </citation>
    <scope>NUCLEOTIDE SEQUENCE [LARGE SCALE GENOMIC DNA]</scope>
    <source>
        <strain evidence="3 4">NCTC12929</strain>
    </source>
</reference>
<evidence type="ECO:0000259" key="2">
    <source>
        <dbReference type="Pfam" id="PF18962"/>
    </source>
</evidence>
<keyword evidence="1" id="KW-0732">Signal</keyword>